<comment type="cofactor">
    <cofactor evidence="8">
        <name>heme b</name>
        <dbReference type="ChEBI" id="CHEBI:60344"/>
    </cofactor>
    <text evidence="8">Binds 1 heme b (iron(II)-protoporphyrin IX) group per subunit.</text>
</comment>
<evidence type="ECO:0000256" key="5">
    <source>
        <dbReference type="ARBA" id="ARBA00022989"/>
    </source>
</evidence>
<feature type="transmembrane region" description="Helical" evidence="8">
    <location>
        <begin position="111"/>
        <end position="129"/>
    </location>
</feature>
<comment type="function">
    <text evidence="8">Part of the MsrPQ system that repairs oxidized periplasmic proteins containing methionine sulfoxide residues (Met-O), using respiratory chain electrons. Thus protects these proteins from oxidative-stress damage caused by reactive species of oxygen and chlorine generated by the host defense mechanisms. MsrPQ is essential for the maintenance of envelope integrity under bleach stress, rescuing a wide series of structurally unrelated periplasmic proteins from methionine oxidation. MsrQ provides electrons for reduction to the reductase catalytic subunit MsrP, using the quinone pool of the respiratory chain.</text>
</comment>
<evidence type="ECO:0000256" key="7">
    <source>
        <dbReference type="ARBA" id="ARBA00023136"/>
    </source>
</evidence>
<keyword evidence="8" id="KW-0479">Metal-binding</keyword>
<dbReference type="HOGENOM" id="CLU_080662_0_1_6"/>
<evidence type="ECO:0000313" key="10">
    <source>
        <dbReference type="EMBL" id="ABC32562.1"/>
    </source>
</evidence>
<keyword evidence="3 8" id="KW-0349">Heme</keyword>
<dbReference type="Pfam" id="PF01794">
    <property type="entry name" value="Ferric_reduct"/>
    <property type="match status" value="1"/>
</dbReference>
<feature type="transmembrane region" description="Helical" evidence="8">
    <location>
        <begin position="149"/>
        <end position="166"/>
    </location>
</feature>
<protein>
    <recommendedName>
        <fullName evidence="8">Protein-methionine-sulfoxide reductase heme-binding subunit MsrQ</fullName>
    </recommendedName>
    <alternativeName>
        <fullName evidence="8">Flavocytochrome MsrQ</fullName>
    </alternativeName>
</protein>
<feature type="transmembrane region" description="Helical" evidence="8">
    <location>
        <begin position="172"/>
        <end position="189"/>
    </location>
</feature>
<proteinExistence type="inferred from homology"/>
<evidence type="ECO:0000313" key="11">
    <source>
        <dbReference type="Proteomes" id="UP000000238"/>
    </source>
</evidence>
<feature type="transmembrane region" description="Helical" evidence="8">
    <location>
        <begin position="79"/>
        <end position="99"/>
    </location>
</feature>
<dbReference type="STRING" id="349521.HCH_05911"/>
<dbReference type="HAMAP" id="MF_01207">
    <property type="entry name" value="MsrQ"/>
    <property type="match status" value="1"/>
</dbReference>
<evidence type="ECO:0000256" key="2">
    <source>
        <dbReference type="ARBA" id="ARBA00022448"/>
    </source>
</evidence>
<dbReference type="eggNOG" id="COG2717">
    <property type="taxonomic scope" value="Bacteria"/>
</dbReference>
<comment type="subunit">
    <text evidence="8">Heterodimer of a catalytic subunit (MsrP) and a heme-binding subunit (MsrQ).</text>
</comment>
<dbReference type="PANTHER" id="PTHR36964">
    <property type="entry name" value="PROTEIN-METHIONINE-SULFOXIDE REDUCTASE HEME-BINDING SUBUNIT MSRQ"/>
    <property type="match status" value="1"/>
</dbReference>
<keyword evidence="6 8" id="KW-0408">Iron</keyword>
<keyword evidence="4 8" id="KW-0812">Transmembrane</keyword>
<dbReference type="InterPro" id="IPR013130">
    <property type="entry name" value="Fe3_Rdtase_TM_dom"/>
</dbReference>
<keyword evidence="2 8" id="KW-0813">Transport</keyword>
<evidence type="ECO:0000256" key="3">
    <source>
        <dbReference type="ARBA" id="ARBA00022617"/>
    </source>
</evidence>
<keyword evidence="11" id="KW-1185">Reference proteome</keyword>
<dbReference type="GO" id="GO:0016679">
    <property type="term" value="F:oxidoreductase activity, acting on diphenols and related substances as donors"/>
    <property type="evidence" value="ECO:0007669"/>
    <property type="project" value="TreeGrafter"/>
</dbReference>
<feature type="domain" description="Ferric oxidoreductase" evidence="9">
    <location>
        <begin position="47"/>
        <end position="157"/>
    </location>
</feature>
<reference evidence="10 11" key="1">
    <citation type="journal article" date="2005" name="Nucleic Acids Res.">
        <title>Genomic blueprint of Hahella chejuensis, a marine microbe producing an algicidal agent.</title>
        <authorList>
            <person name="Jeong H."/>
            <person name="Yim J.H."/>
            <person name="Lee C."/>
            <person name="Choi S.-H."/>
            <person name="Park Y.K."/>
            <person name="Yoon S.H."/>
            <person name="Hur C.-G."/>
            <person name="Kang H.-Y."/>
            <person name="Kim D."/>
            <person name="Lee H.H."/>
            <person name="Park K.H."/>
            <person name="Park S.-H."/>
            <person name="Park H.-S."/>
            <person name="Lee H.K."/>
            <person name="Oh T.K."/>
            <person name="Kim J.F."/>
        </authorList>
    </citation>
    <scope>NUCLEOTIDE SEQUENCE [LARGE SCALE GENOMIC DNA]</scope>
    <source>
        <strain evidence="10 11">KCTC 2396</strain>
    </source>
</reference>
<keyword evidence="8" id="KW-0288">FMN</keyword>
<dbReference type="AlphaFoldDB" id="Q2S9W2"/>
<comment type="similarity">
    <text evidence="8">Belongs to the MsrQ family.</text>
</comment>
<evidence type="ECO:0000259" key="9">
    <source>
        <dbReference type="Pfam" id="PF01794"/>
    </source>
</evidence>
<dbReference type="RefSeq" id="WP_011399620.1">
    <property type="nucleotide sequence ID" value="NC_007645.1"/>
</dbReference>
<dbReference type="GO" id="GO:0009055">
    <property type="term" value="F:electron transfer activity"/>
    <property type="evidence" value="ECO:0007669"/>
    <property type="project" value="UniProtKB-UniRule"/>
</dbReference>
<keyword evidence="8" id="KW-1003">Cell membrane</keyword>
<dbReference type="GO" id="GO:0010181">
    <property type="term" value="F:FMN binding"/>
    <property type="evidence" value="ECO:0007669"/>
    <property type="project" value="UniProtKB-UniRule"/>
</dbReference>
<organism evidence="10 11">
    <name type="scientific">Hahella chejuensis (strain KCTC 2396)</name>
    <dbReference type="NCBI Taxonomy" id="349521"/>
    <lineage>
        <taxon>Bacteria</taxon>
        <taxon>Pseudomonadati</taxon>
        <taxon>Pseudomonadota</taxon>
        <taxon>Gammaproteobacteria</taxon>
        <taxon>Oceanospirillales</taxon>
        <taxon>Hahellaceae</taxon>
        <taxon>Hahella</taxon>
    </lineage>
</organism>
<evidence type="ECO:0000256" key="6">
    <source>
        <dbReference type="ARBA" id="ARBA00023004"/>
    </source>
</evidence>
<feature type="transmembrane region" description="Helical" evidence="8">
    <location>
        <begin position="12"/>
        <end position="29"/>
    </location>
</feature>
<dbReference type="GO" id="GO:0005886">
    <property type="term" value="C:plasma membrane"/>
    <property type="evidence" value="ECO:0007669"/>
    <property type="project" value="UniProtKB-SubCell"/>
</dbReference>
<dbReference type="InterPro" id="IPR022837">
    <property type="entry name" value="MsrQ-like"/>
</dbReference>
<dbReference type="KEGG" id="hch:HCH_05911"/>
<comment type="subcellular location">
    <subcellularLocation>
        <location evidence="8">Cell inner membrane</location>
        <topology evidence="8">Multi-pass membrane protein</topology>
    </subcellularLocation>
    <subcellularLocation>
        <location evidence="1">Membrane</location>
        <topology evidence="1">Multi-pass membrane protein</topology>
    </subcellularLocation>
</comment>
<accession>Q2S9W2</accession>
<evidence type="ECO:0000256" key="4">
    <source>
        <dbReference type="ARBA" id="ARBA00022692"/>
    </source>
</evidence>
<dbReference type="EMBL" id="CP000155">
    <property type="protein sequence ID" value="ABC32562.1"/>
    <property type="molecule type" value="Genomic_DNA"/>
</dbReference>
<dbReference type="Proteomes" id="UP000000238">
    <property type="component" value="Chromosome"/>
</dbReference>
<keyword evidence="5 8" id="KW-1133">Transmembrane helix</keyword>
<comment type="cofactor">
    <cofactor evidence="8">
        <name>FMN</name>
        <dbReference type="ChEBI" id="CHEBI:58210"/>
    </cofactor>
    <text evidence="8">Binds 1 FMN per subunit.</text>
</comment>
<gene>
    <name evidence="8" type="primary">msrQ</name>
    <name evidence="10" type="ordered locus">HCH_05911</name>
</gene>
<dbReference type="GO" id="GO:0046872">
    <property type="term" value="F:metal ion binding"/>
    <property type="evidence" value="ECO:0007669"/>
    <property type="project" value="UniProtKB-KW"/>
</dbReference>
<keyword evidence="8" id="KW-0997">Cell inner membrane</keyword>
<sequence>MAANKWGVARWWGIFLLSLGPLVFLMYRVVSRDLGPDPGEAITRFSGLWALNFLLITLAVTPVNQWLKLRWLVRYRRMLGLYSWFYATLHFAAGFLLVLDIQNFIQEITKRPYITVGFVAFVILVMLAMTSPKFMVRKLGKSWKKLHKLVYLSGVLAVVHFVWLARADYTEPFMYAFILALLLVMRPAYRRFGSAGRARGAALN</sequence>
<dbReference type="PANTHER" id="PTHR36964:SF1">
    <property type="entry name" value="PROTEIN-METHIONINE-SULFOXIDE REDUCTASE HEME-BINDING SUBUNIT MSRQ"/>
    <property type="match status" value="1"/>
</dbReference>
<keyword evidence="7 8" id="KW-0472">Membrane</keyword>
<dbReference type="GO" id="GO:0030091">
    <property type="term" value="P:protein repair"/>
    <property type="evidence" value="ECO:0007669"/>
    <property type="project" value="UniProtKB-UniRule"/>
</dbReference>
<keyword evidence="8" id="KW-0285">Flavoprotein</keyword>
<dbReference type="GO" id="GO:0020037">
    <property type="term" value="F:heme binding"/>
    <property type="evidence" value="ECO:0007669"/>
    <property type="project" value="UniProtKB-UniRule"/>
</dbReference>
<keyword evidence="8" id="KW-0249">Electron transport</keyword>
<feature type="transmembrane region" description="Helical" evidence="8">
    <location>
        <begin position="49"/>
        <end position="67"/>
    </location>
</feature>
<evidence type="ECO:0000256" key="1">
    <source>
        <dbReference type="ARBA" id="ARBA00004141"/>
    </source>
</evidence>
<dbReference type="OrthoDB" id="9788328at2"/>
<evidence type="ECO:0000256" key="8">
    <source>
        <dbReference type="HAMAP-Rule" id="MF_01207"/>
    </source>
</evidence>
<name>Q2S9W2_HAHCH</name>